<dbReference type="Proteomes" id="UP000438991">
    <property type="component" value="Unassembled WGS sequence"/>
</dbReference>
<sequence length="120" mass="12761">MWATLVPVIMLAMTMLQGGGEPSETAMRAAVERSLADQVRAVVDHVAETEGSVGVARIRRAGTALFEIRRFSKQSCTRMADGDHLCGFTVEVGTVAGPLERTVLGRFRSGPGGLLSMRAA</sequence>
<protein>
    <submittedName>
        <fullName evidence="1">Uncharacterized protein</fullName>
    </submittedName>
</protein>
<gene>
    <name evidence="1" type="ORF">GJ689_04260</name>
</gene>
<evidence type="ECO:0000313" key="2">
    <source>
        <dbReference type="Proteomes" id="UP000438991"/>
    </source>
</evidence>
<organism evidence="1 2">
    <name type="scientific">Rhodoplanes serenus</name>
    <dbReference type="NCBI Taxonomy" id="200615"/>
    <lineage>
        <taxon>Bacteria</taxon>
        <taxon>Pseudomonadati</taxon>
        <taxon>Pseudomonadota</taxon>
        <taxon>Alphaproteobacteria</taxon>
        <taxon>Hyphomicrobiales</taxon>
        <taxon>Nitrobacteraceae</taxon>
        <taxon>Rhodoplanes</taxon>
    </lineage>
</organism>
<dbReference type="AlphaFoldDB" id="A0A9X4XKV9"/>
<evidence type="ECO:0000313" key="1">
    <source>
        <dbReference type="EMBL" id="MTW15419.1"/>
    </source>
</evidence>
<accession>A0A9X4XKV9</accession>
<name>A0A9X4XKV9_9BRAD</name>
<dbReference type="EMBL" id="WNKV01000002">
    <property type="protein sequence ID" value="MTW15419.1"/>
    <property type="molecule type" value="Genomic_DNA"/>
</dbReference>
<proteinExistence type="predicted"/>
<reference evidence="1 2" key="1">
    <citation type="submission" date="2019-11" db="EMBL/GenBank/DDBJ databases">
        <title>Whole-genome sequence of Rhodoplanes serenus DSM 18633, type strain.</title>
        <authorList>
            <person name="Kyndt J.A."/>
            <person name="Meyer T.E."/>
        </authorList>
    </citation>
    <scope>NUCLEOTIDE SEQUENCE [LARGE SCALE GENOMIC DNA]</scope>
    <source>
        <strain evidence="1 2">DSM 18633</strain>
    </source>
</reference>
<dbReference type="RefSeq" id="WP_155478671.1">
    <property type="nucleotide sequence ID" value="NZ_WNKV01000002.1"/>
</dbReference>
<comment type="caution">
    <text evidence="1">The sequence shown here is derived from an EMBL/GenBank/DDBJ whole genome shotgun (WGS) entry which is preliminary data.</text>
</comment>